<keyword evidence="2" id="KW-1185">Reference proteome</keyword>
<dbReference type="Proteomes" id="UP001153321">
    <property type="component" value="Chromosome Z"/>
</dbReference>
<evidence type="ECO:0000313" key="1">
    <source>
        <dbReference type="EMBL" id="CAH1647525.1"/>
    </source>
</evidence>
<gene>
    <name evidence="1" type="ORF">SPLIT_LOCUS12876</name>
</gene>
<dbReference type="EMBL" id="LR824562">
    <property type="protein sequence ID" value="CAH1647525.1"/>
    <property type="molecule type" value="Genomic_DNA"/>
</dbReference>
<evidence type="ECO:0000313" key="2">
    <source>
        <dbReference type="Proteomes" id="UP001153321"/>
    </source>
</evidence>
<accession>A0A9P0IIK2</accession>
<proteinExistence type="predicted"/>
<protein>
    <submittedName>
        <fullName evidence="1">Uncharacterized protein</fullName>
    </submittedName>
</protein>
<organism evidence="1 2">
    <name type="scientific">Spodoptera littoralis</name>
    <name type="common">Egyptian cotton leafworm</name>
    <dbReference type="NCBI Taxonomy" id="7109"/>
    <lineage>
        <taxon>Eukaryota</taxon>
        <taxon>Metazoa</taxon>
        <taxon>Ecdysozoa</taxon>
        <taxon>Arthropoda</taxon>
        <taxon>Hexapoda</taxon>
        <taxon>Insecta</taxon>
        <taxon>Pterygota</taxon>
        <taxon>Neoptera</taxon>
        <taxon>Endopterygota</taxon>
        <taxon>Lepidoptera</taxon>
        <taxon>Glossata</taxon>
        <taxon>Ditrysia</taxon>
        <taxon>Noctuoidea</taxon>
        <taxon>Noctuidae</taxon>
        <taxon>Amphipyrinae</taxon>
        <taxon>Spodoptera</taxon>
    </lineage>
</organism>
<sequence length="137" mass="15492">MLCVRQEIGTSTILHGDNYWNCIQREVVEDKYRKCGLMNIIQHIDICGSYKTTYREQYRTKSGFNKNEVLVTSISSTPSSPAHVTPNASLKQVDSKISRFSIVTKVSGLYPGNDILSKRPKKYKLVGNKSSYLTVPK</sequence>
<reference evidence="1" key="1">
    <citation type="submission" date="2022-02" db="EMBL/GenBank/DDBJ databases">
        <authorList>
            <person name="King R."/>
        </authorList>
    </citation>
    <scope>NUCLEOTIDE SEQUENCE</scope>
</reference>
<dbReference type="AlphaFoldDB" id="A0A9P0IIK2"/>
<name>A0A9P0IIK2_SPOLI</name>